<dbReference type="GO" id="GO:0016787">
    <property type="term" value="F:hydrolase activity"/>
    <property type="evidence" value="ECO:0007669"/>
    <property type="project" value="InterPro"/>
</dbReference>
<dbReference type="Proteomes" id="UP000000771">
    <property type="component" value="Chromosome"/>
</dbReference>
<proteinExistence type="inferred from homology"/>
<dbReference type="Pfam" id="PF12850">
    <property type="entry name" value="Metallophos_2"/>
    <property type="match status" value="1"/>
</dbReference>
<protein>
    <submittedName>
        <fullName evidence="3">Metallophosphoesterase</fullName>
    </submittedName>
</protein>
<dbReference type="RefSeq" id="WP_015798999.1">
    <property type="nucleotide sequence ID" value="NC_013124.1"/>
</dbReference>
<dbReference type="KEGG" id="afo:Afer_1598"/>
<dbReference type="AlphaFoldDB" id="C7M0L2"/>
<dbReference type="OrthoDB" id="5380073at2"/>
<accession>C7M0L2</accession>
<dbReference type="InterPro" id="IPR029052">
    <property type="entry name" value="Metallo-depent_PP-like"/>
</dbReference>
<reference evidence="3 4" key="1">
    <citation type="journal article" date="2009" name="Stand. Genomic Sci.">
        <title>Complete genome sequence of Acidimicrobium ferrooxidans type strain (ICP).</title>
        <authorList>
            <person name="Clum A."/>
            <person name="Nolan M."/>
            <person name="Lang E."/>
            <person name="Glavina Del Rio T."/>
            <person name="Tice H."/>
            <person name="Copeland A."/>
            <person name="Cheng J.F."/>
            <person name="Lucas S."/>
            <person name="Chen F."/>
            <person name="Bruce D."/>
            <person name="Goodwin L."/>
            <person name="Pitluck S."/>
            <person name="Ivanova N."/>
            <person name="Mavrommatis K."/>
            <person name="Mikhailova N."/>
            <person name="Pati A."/>
            <person name="Chen A."/>
            <person name="Palaniappan K."/>
            <person name="Goker M."/>
            <person name="Spring S."/>
            <person name="Land M."/>
            <person name="Hauser L."/>
            <person name="Chang Y.J."/>
            <person name="Jeffries C.C."/>
            <person name="Chain P."/>
            <person name="Bristow J."/>
            <person name="Eisen J.A."/>
            <person name="Markowitz V."/>
            <person name="Hugenholtz P."/>
            <person name="Kyrpides N.C."/>
            <person name="Klenk H.P."/>
            <person name="Lapidus A."/>
        </authorList>
    </citation>
    <scope>NUCLEOTIDE SEQUENCE [LARGE SCALE GENOMIC DNA]</scope>
    <source>
        <strain evidence="4">DSM 10331 / JCM 15462 / NBRC 103882 / ICP</strain>
    </source>
</reference>
<dbReference type="eggNOG" id="COG4186">
    <property type="taxonomic scope" value="Bacteria"/>
</dbReference>
<comment type="similarity">
    <text evidence="1">Belongs to the metallophosphoesterase superfamily. YfcE family.</text>
</comment>
<evidence type="ECO:0000259" key="2">
    <source>
        <dbReference type="Pfam" id="PF12850"/>
    </source>
</evidence>
<organism evidence="3 4">
    <name type="scientific">Acidimicrobium ferrooxidans (strain DSM 10331 / JCM 15462 / NBRC 103882 / ICP)</name>
    <dbReference type="NCBI Taxonomy" id="525909"/>
    <lineage>
        <taxon>Bacteria</taxon>
        <taxon>Bacillati</taxon>
        <taxon>Actinomycetota</taxon>
        <taxon>Acidimicrobiia</taxon>
        <taxon>Acidimicrobiales</taxon>
        <taxon>Acidimicrobiaceae</taxon>
        <taxon>Acidimicrobium</taxon>
    </lineage>
</organism>
<sequence>MSRRWWTSDLHLGHAGILAHTQRPYGDTETMNVDLIERWNERVDPADEVYILGDLAMGPVAEMLELVELFNGTKFLVPGNHDKCWEGLRRKQKNQVDRWRRSYEAAGLTVLDGELALQLGHVEVVVSHFPYEGDSQEVERFPALRPKDRGAWLLHGHVHEKWRQHGRMINVGVDAWGGYPVAESDLVALIAAGPRELPRLPWRR</sequence>
<evidence type="ECO:0000256" key="1">
    <source>
        <dbReference type="ARBA" id="ARBA00008950"/>
    </source>
</evidence>
<keyword evidence="4" id="KW-1185">Reference proteome</keyword>
<feature type="domain" description="Calcineurin-like phosphoesterase" evidence="2">
    <location>
        <begin position="8"/>
        <end position="162"/>
    </location>
</feature>
<dbReference type="EMBL" id="CP001631">
    <property type="protein sequence ID" value="ACU54520.1"/>
    <property type="molecule type" value="Genomic_DNA"/>
</dbReference>
<evidence type="ECO:0000313" key="3">
    <source>
        <dbReference type="EMBL" id="ACU54520.1"/>
    </source>
</evidence>
<dbReference type="InterPro" id="IPR024654">
    <property type="entry name" value="Calcineurin-like_PHP_lpxH"/>
</dbReference>
<dbReference type="SUPFAM" id="SSF56300">
    <property type="entry name" value="Metallo-dependent phosphatases"/>
    <property type="match status" value="1"/>
</dbReference>
<dbReference type="Gene3D" id="3.60.21.10">
    <property type="match status" value="1"/>
</dbReference>
<gene>
    <name evidence="3" type="ordered locus">Afer_1598</name>
</gene>
<name>C7M0L2_ACIFD</name>
<evidence type="ECO:0000313" key="4">
    <source>
        <dbReference type="Proteomes" id="UP000000771"/>
    </source>
</evidence>
<dbReference type="HOGENOM" id="CLU_092313_3_0_11"/>